<keyword evidence="2" id="KW-0479">Metal-binding</keyword>
<dbReference type="GO" id="GO:0003676">
    <property type="term" value="F:nucleic acid binding"/>
    <property type="evidence" value="ECO:0007669"/>
    <property type="project" value="InterPro"/>
</dbReference>
<evidence type="ECO:0000256" key="3">
    <source>
        <dbReference type="ARBA" id="ARBA00022759"/>
    </source>
</evidence>
<keyword evidence="8" id="KW-0239">DNA-directed DNA polymerase</keyword>
<evidence type="ECO:0000256" key="2">
    <source>
        <dbReference type="ARBA" id="ARBA00022723"/>
    </source>
</evidence>
<evidence type="ECO:0000256" key="7">
    <source>
        <dbReference type="ARBA" id="ARBA00022918"/>
    </source>
</evidence>
<dbReference type="GO" id="GO:0004519">
    <property type="term" value="F:endonuclease activity"/>
    <property type="evidence" value="ECO:0007669"/>
    <property type="project" value="UniProtKB-KW"/>
</dbReference>
<evidence type="ECO:0000313" key="12">
    <source>
        <dbReference type="Proteomes" id="UP000257109"/>
    </source>
</evidence>
<keyword evidence="8" id="KW-0548">Nucleotidyltransferase</keyword>
<keyword evidence="4" id="KW-0378">Hydrolase</keyword>
<name>A0A371HZT1_MUCPR</name>
<dbReference type="Proteomes" id="UP000257109">
    <property type="component" value="Unassembled WGS sequence"/>
</dbReference>
<keyword evidence="12" id="KW-1185">Reference proteome</keyword>
<keyword evidence="8" id="KW-0808">Transferase</keyword>
<evidence type="ECO:0000256" key="8">
    <source>
        <dbReference type="ARBA" id="ARBA00022932"/>
    </source>
</evidence>
<evidence type="ECO:0000256" key="1">
    <source>
        <dbReference type="ARBA" id="ARBA00022722"/>
    </source>
</evidence>
<proteinExistence type="predicted"/>
<protein>
    <recommendedName>
        <fullName evidence="10">Retroviral polymerase SH3-like domain-containing protein</fullName>
    </recommendedName>
</protein>
<dbReference type="Gene3D" id="3.30.420.10">
    <property type="entry name" value="Ribonuclease H-like superfamily/Ribonuclease H"/>
    <property type="match status" value="1"/>
</dbReference>
<dbReference type="InterPro" id="IPR012337">
    <property type="entry name" value="RNaseH-like_sf"/>
</dbReference>
<sequence>MGLFRSSLYSLNMFKMKKNGFIERKNKSFQEMTTTLLNDFNSPKYFWVEVVNTNCYLQNIIYIRPILKKTPYELWKDNLRKFDPKSDKGTFLGYSTSSKAYRVYNFRTLKVEGYIYQMKSYHPKNQIIGNIEDWVRTRLTFKDEAQVALPSKIKPKNREEALLDD</sequence>
<dbReference type="OrthoDB" id="1751476at2759"/>
<evidence type="ECO:0000259" key="10">
    <source>
        <dbReference type="Pfam" id="PF25597"/>
    </source>
</evidence>
<keyword evidence="3" id="KW-0255">Endonuclease</keyword>
<dbReference type="GO" id="GO:0015074">
    <property type="term" value="P:DNA integration"/>
    <property type="evidence" value="ECO:0007669"/>
    <property type="project" value="UniProtKB-KW"/>
</dbReference>
<dbReference type="PANTHER" id="PTHR42648">
    <property type="entry name" value="TRANSPOSASE, PUTATIVE-RELATED"/>
    <property type="match status" value="1"/>
</dbReference>
<dbReference type="Pfam" id="PF25597">
    <property type="entry name" value="SH3_retrovirus"/>
    <property type="match status" value="1"/>
</dbReference>
<dbReference type="SUPFAM" id="SSF53098">
    <property type="entry name" value="Ribonuclease H-like"/>
    <property type="match status" value="1"/>
</dbReference>
<evidence type="ECO:0000313" key="11">
    <source>
        <dbReference type="EMBL" id="RDY08300.1"/>
    </source>
</evidence>
<comment type="caution">
    <text evidence="11">The sequence shown here is derived from an EMBL/GenBank/DDBJ whole genome shotgun (WGS) entry which is preliminary data.</text>
</comment>
<dbReference type="GO" id="GO:0003887">
    <property type="term" value="F:DNA-directed DNA polymerase activity"/>
    <property type="evidence" value="ECO:0007669"/>
    <property type="project" value="UniProtKB-KW"/>
</dbReference>
<feature type="non-terminal residue" evidence="11">
    <location>
        <position position="1"/>
    </location>
</feature>
<evidence type="ECO:0000256" key="9">
    <source>
        <dbReference type="ARBA" id="ARBA00023172"/>
    </source>
</evidence>
<evidence type="ECO:0000256" key="6">
    <source>
        <dbReference type="ARBA" id="ARBA00022908"/>
    </source>
</evidence>
<dbReference type="InterPro" id="IPR039537">
    <property type="entry name" value="Retrotran_Ty1/copia-like"/>
</dbReference>
<dbReference type="PANTHER" id="PTHR42648:SF11">
    <property type="entry name" value="TRANSPOSON TY4-P GAG-POL POLYPROTEIN"/>
    <property type="match status" value="1"/>
</dbReference>
<dbReference type="GO" id="GO:0016787">
    <property type="term" value="F:hydrolase activity"/>
    <property type="evidence" value="ECO:0007669"/>
    <property type="project" value="UniProtKB-KW"/>
</dbReference>
<keyword evidence="5" id="KW-0460">Magnesium</keyword>
<dbReference type="EMBL" id="QJKJ01001302">
    <property type="protein sequence ID" value="RDY08300.1"/>
    <property type="molecule type" value="Genomic_DNA"/>
</dbReference>
<feature type="domain" description="Retroviral polymerase SH3-like" evidence="10">
    <location>
        <begin position="76"/>
        <end position="111"/>
    </location>
</feature>
<organism evidence="11 12">
    <name type="scientific">Mucuna pruriens</name>
    <name type="common">Velvet bean</name>
    <name type="synonym">Dolichos pruriens</name>
    <dbReference type="NCBI Taxonomy" id="157652"/>
    <lineage>
        <taxon>Eukaryota</taxon>
        <taxon>Viridiplantae</taxon>
        <taxon>Streptophyta</taxon>
        <taxon>Embryophyta</taxon>
        <taxon>Tracheophyta</taxon>
        <taxon>Spermatophyta</taxon>
        <taxon>Magnoliopsida</taxon>
        <taxon>eudicotyledons</taxon>
        <taxon>Gunneridae</taxon>
        <taxon>Pentapetalae</taxon>
        <taxon>rosids</taxon>
        <taxon>fabids</taxon>
        <taxon>Fabales</taxon>
        <taxon>Fabaceae</taxon>
        <taxon>Papilionoideae</taxon>
        <taxon>50 kb inversion clade</taxon>
        <taxon>NPAAA clade</taxon>
        <taxon>indigoferoid/millettioid clade</taxon>
        <taxon>Phaseoleae</taxon>
        <taxon>Mucuna</taxon>
    </lineage>
</organism>
<keyword evidence="6" id="KW-0229">DNA integration</keyword>
<dbReference type="GO" id="GO:0046872">
    <property type="term" value="F:metal ion binding"/>
    <property type="evidence" value="ECO:0007669"/>
    <property type="project" value="UniProtKB-KW"/>
</dbReference>
<dbReference type="GO" id="GO:0003964">
    <property type="term" value="F:RNA-directed DNA polymerase activity"/>
    <property type="evidence" value="ECO:0007669"/>
    <property type="project" value="UniProtKB-KW"/>
</dbReference>
<dbReference type="GO" id="GO:0006310">
    <property type="term" value="P:DNA recombination"/>
    <property type="evidence" value="ECO:0007669"/>
    <property type="project" value="UniProtKB-KW"/>
</dbReference>
<keyword evidence="9" id="KW-0233">DNA recombination</keyword>
<keyword evidence="7" id="KW-0695">RNA-directed DNA polymerase</keyword>
<gene>
    <name evidence="11" type="ORF">CR513_07491</name>
</gene>
<evidence type="ECO:0000256" key="4">
    <source>
        <dbReference type="ARBA" id="ARBA00022801"/>
    </source>
</evidence>
<dbReference type="InterPro" id="IPR036397">
    <property type="entry name" value="RNaseH_sf"/>
</dbReference>
<dbReference type="AlphaFoldDB" id="A0A371HZT1"/>
<accession>A0A371HZT1</accession>
<dbReference type="InterPro" id="IPR057670">
    <property type="entry name" value="SH3_retrovirus"/>
</dbReference>
<keyword evidence="1" id="KW-0540">Nuclease</keyword>
<reference evidence="11" key="1">
    <citation type="submission" date="2018-05" db="EMBL/GenBank/DDBJ databases">
        <title>Draft genome of Mucuna pruriens seed.</title>
        <authorList>
            <person name="Nnadi N.E."/>
            <person name="Vos R."/>
            <person name="Hasami M.H."/>
            <person name="Devisetty U.K."/>
            <person name="Aguiy J.C."/>
        </authorList>
    </citation>
    <scope>NUCLEOTIDE SEQUENCE [LARGE SCALE GENOMIC DNA]</scope>
    <source>
        <strain evidence="11">JCA_2017</strain>
    </source>
</reference>
<evidence type="ECO:0000256" key="5">
    <source>
        <dbReference type="ARBA" id="ARBA00022842"/>
    </source>
</evidence>